<evidence type="ECO:0000256" key="2">
    <source>
        <dbReference type="ARBA" id="ARBA00006371"/>
    </source>
</evidence>
<dbReference type="PANTHER" id="PTHR31746:SF3">
    <property type="entry name" value="TRANSMEMBRANE PROTEIN 229B"/>
    <property type="match status" value="1"/>
</dbReference>
<gene>
    <name evidence="7" type="ORF">KUTeg_013280</name>
</gene>
<dbReference type="PANTHER" id="PTHR31746">
    <property type="entry name" value="TRANSMEMBRANE PROTEIN 229 FAMILY MEMBER"/>
    <property type="match status" value="1"/>
</dbReference>
<feature type="transmembrane region" description="Helical" evidence="6">
    <location>
        <begin position="84"/>
        <end position="102"/>
    </location>
</feature>
<feature type="transmembrane region" description="Helical" evidence="6">
    <location>
        <begin position="20"/>
        <end position="41"/>
    </location>
</feature>
<comment type="similarity">
    <text evidence="2">Belongs to the TMEM229 family.</text>
</comment>
<dbReference type="Pfam" id="PF06541">
    <property type="entry name" value="ABC_trans_CmpB"/>
    <property type="match status" value="1"/>
</dbReference>
<evidence type="ECO:0000256" key="4">
    <source>
        <dbReference type="ARBA" id="ARBA00022989"/>
    </source>
</evidence>
<comment type="subcellular location">
    <subcellularLocation>
        <location evidence="1">Membrane</location>
        <topology evidence="1">Multi-pass membrane protein</topology>
    </subcellularLocation>
</comment>
<proteinExistence type="inferred from homology"/>
<feature type="transmembrane region" description="Helical" evidence="6">
    <location>
        <begin position="130"/>
        <end position="150"/>
    </location>
</feature>
<dbReference type="EMBL" id="JARBDR010000657">
    <property type="protein sequence ID" value="KAJ8308406.1"/>
    <property type="molecule type" value="Genomic_DNA"/>
</dbReference>
<evidence type="ECO:0000256" key="5">
    <source>
        <dbReference type="ARBA" id="ARBA00023136"/>
    </source>
</evidence>
<evidence type="ECO:0000313" key="8">
    <source>
        <dbReference type="Proteomes" id="UP001217089"/>
    </source>
</evidence>
<dbReference type="Proteomes" id="UP001217089">
    <property type="component" value="Unassembled WGS sequence"/>
</dbReference>
<organism evidence="7 8">
    <name type="scientific">Tegillarca granosa</name>
    <name type="common">Malaysian cockle</name>
    <name type="synonym">Anadara granosa</name>
    <dbReference type="NCBI Taxonomy" id="220873"/>
    <lineage>
        <taxon>Eukaryota</taxon>
        <taxon>Metazoa</taxon>
        <taxon>Spiralia</taxon>
        <taxon>Lophotrochozoa</taxon>
        <taxon>Mollusca</taxon>
        <taxon>Bivalvia</taxon>
        <taxon>Autobranchia</taxon>
        <taxon>Pteriomorphia</taxon>
        <taxon>Arcoida</taxon>
        <taxon>Arcoidea</taxon>
        <taxon>Arcidae</taxon>
        <taxon>Tegillarca</taxon>
    </lineage>
</organism>
<keyword evidence="5 6" id="KW-0472">Membrane</keyword>
<evidence type="ECO:0000256" key="3">
    <source>
        <dbReference type="ARBA" id="ARBA00022692"/>
    </source>
</evidence>
<dbReference type="InterPro" id="IPR010540">
    <property type="entry name" value="CmpB_TMEM229"/>
</dbReference>
<evidence type="ECO:0000256" key="1">
    <source>
        <dbReference type="ARBA" id="ARBA00004141"/>
    </source>
</evidence>
<evidence type="ECO:0008006" key="9">
    <source>
        <dbReference type="Google" id="ProtNLM"/>
    </source>
</evidence>
<feature type="transmembrane region" description="Helical" evidence="6">
    <location>
        <begin position="53"/>
        <end position="72"/>
    </location>
</feature>
<keyword evidence="8" id="KW-1185">Reference proteome</keyword>
<comment type="caution">
    <text evidence="7">The sequence shown here is derived from an EMBL/GenBank/DDBJ whole genome shotgun (WGS) entry which is preliminary data.</text>
</comment>
<keyword evidence="3 6" id="KW-0812">Transmembrane</keyword>
<evidence type="ECO:0000313" key="7">
    <source>
        <dbReference type="EMBL" id="KAJ8308406.1"/>
    </source>
</evidence>
<name>A0ABQ9ET88_TEGGR</name>
<sequence length="172" mass="20033">MAAEGVDQTKVVPISGLWRFYLYAIHGYASEIMFTAAWEFVVNTNWKFPGNTSIWVVPIYGCSGLIVEQMYLKMHGKVPLLLRVLIYTIWTYCWEFSTGYVLKQFDACPWDYTPFENDFMGLITLEYAPLWYFGNLFGEVFIISYVRSIYWGPSVDGFHLNKNKGKLKNSHE</sequence>
<reference evidence="7 8" key="1">
    <citation type="submission" date="2022-12" db="EMBL/GenBank/DDBJ databases">
        <title>Chromosome-level genome of Tegillarca granosa.</title>
        <authorList>
            <person name="Kim J."/>
        </authorList>
    </citation>
    <scope>NUCLEOTIDE SEQUENCE [LARGE SCALE GENOMIC DNA]</scope>
    <source>
        <strain evidence="7">Teg-2019</strain>
        <tissue evidence="7">Adductor muscle</tissue>
    </source>
</reference>
<evidence type="ECO:0000256" key="6">
    <source>
        <dbReference type="SAM" id="Phobius"/>
    </source>
</evidence>
<protein>
    <recommendedName>
        <fullName evidence="9">Transmembrane protein 229B</fullName>
    </recommendedName>
</protein>
<accession>A0ABQ9ET88</accession>
<keyword evidence="4 6" id="KW-1133">Transmembrane helix</keyword>